<reference evidence="1 2" key="1">
    <citation type="submission" date="2020-10" db="EMBL/GenBank/DDBJ databases">
        <title>Connecting structure to function with the recovery of over 1000 high-quality activated sludge metagenome-assembled genomes encoding full-length rRNA genes using long-read sequencing.</title>
        <authorList>
            <person name="Singleton C.M."/>
            <person name="Petriglieri F."/>
            <person name="Kristensen J.M."/>
            <person name="Kirkegaard R.H."/>
            <person name="Michaelsen T.Y."/>
            <person name="Andersen M.H."/>
            <person name="Karst S.M."/>
            <person name="Dueholm M.S."/>
            <person name="Nielsen P.H."/>
            <person name="Albertsen M."/>
        </authorList>
    </citation>
    <scope>NUCLEOTIDE SEQUENCE [LARGE SCALE GENOMIC DNA]</scope>
    <source>
        <strain evidence="1">Ribe_18-Q3-R11-54_MAXAC.273</strain>
    </source>
</reference>
<name>A0A9D7XW59_9BACT</name>
<comment type="caution">
    <text evidence="1">The sequence shown here is derived from an EMBL/GenBank/DDBJ whole genome shotgun (WGS) entry which is preliminary data.</text>
</comment>
<dbReference type="AlphaFoldDB" id="A0A9D7XW59"/>
<gene>
    <name evidence="1" type="ORF">IPP15_23910</name>
</gene>
<evidence type="ECO:0000313" key="1">
    <source>
        <dbReference type="EMBL" id="MBK9985347.1"/>
    </source>
</evidence>
<sequence length="152" mass="17013">MTTVKIGIKKLSVTSELDDTRGGHSNLFAFTQNDAYLIWFFSLVIADESNAPILNLTSADFTFNFLKAGHVFEISAESQDPVLRGVQHPVQFHNLVGRVRFVKIWQLVSRVKVMDNPGTNGGSDDHYPADWFEVIINSTSANVHGNAMFYLH</sequence>
<organism evidence="1 2">
    <name type="scientific">Candidatus Opimibacter skivensis</name>
    <dbReference type="NCBI Taxonomy" id="2982028"/>
    <lineage>
        <taxon>Bacteria</taxon>
        <taxon>Pseudomonadati</taxon>
        <taxon>Bacteroidota</taxon>
        <taxon>Saprospiria</taxon>
        <taxon>Saprospirales</taxon>
        <taxon>Saprospiraceae</taxon>
        <taxon>Candidatus Opimibacter</taxon>
    </lineage>
</organism>
<accession>A0A9D7XW59</accession>
<proteinExistence type="predicted"/>
<dbReference type="Proteomes" id="UP000808337">
    <property type="component" value="Unassembled WGS sequence"/>
</dbReference>
<protein>
    <submittedName>
        <fullName evidence="1">Uncharacterized protein</fullName>
    </submittedName>
</protein>
<evidence type="ECO:0000313" key="2">
    <source>
        <dbReference type="Proteomes" id="UP000808337"/>
    </source>
</evidence>
<dbReference type="EMBL" id="JADKGY010000035">
    <property type="protein sequence ID" value="MBK9985347.1"/>
    <property type="molecule type" value="Genomic_DNA"/>
</dbReference>